<dbReference type="GO" id="GO:0140359">
    <property type="term" value="F:ABC-type transporter activity"/>
    <property type="evidence" value="ECO:0007669"/>
    <property type="project" value="InterPro"/>
</dbReference>
<dbReference type="AlphaFoldDB" id="A0A8J3R1S6"/>
<dbReference type="PANTHER" id="PTHR37305:SF1">
    <property type="entry name" value="MEMBRANE PROTEIN"/>
    <property type="match status" value="1"/>
</dbReference>
<evidence type="ECO:0000313" key="3">
    <source>
        <dbReference type="Proteomes" id="UP000642748"/>
    </source>
</evidence>
<evidence type="ECO:0000256" key="1">
    <source>
        <dbReference type="SAM" id="Phobius"/>
    </source>
</evidence>
<comment type="caution">
    <text evidence="2">The sequence shown here is derived from an EMBL/GenBank/DDBJ whole genome shotgun (WGS) entry which is preliminary data.</text>
</comment>
<dbReference type="Pfam" id="PF12730">
    <property type="entry name" value="ABC2_membrane_4"/>
    <property type="match status" value="1"/>
</dbReference>
<feature type="transmembrane region" description="Helical" evidence="1">
    <location>
        <begin position="197"/>
        <end position="215"/>
    </location>
</feature>
<dbReference type="EMBL" id="BONZ01000130">
    <property type="protein sequence ID" value="GIH21420.1"/>
    <property type="molecule type" value="Genomic_DNA"/>
</dbReference>
<feature type="transmembrane region" description="Helical" evidence="1">
    <location>
        <begin position="123"/>
        <end position="149"/>
    </location>
</feature>
<name>A0A8J3R1S6_9ACTN</name>
<feature type="transmembrane region" description="Helical" evidence="1">
    <location>
        <begin position="169"/>
        <end position="190"/>
    </location>
</feature>
<reference evidence="2" key="1">
    <citation type="submission" date="2021-01" db="EMBL/GenBank/DDBJ databases">
        <title>Whole genome shotgun sequence of Rugosimonospora africana NBRC 104875.</title>
        <authorList>
            <person name="Komaki H."/>
            <person name="Tamura T."/>
        </authorList>
    </citation>
    <scope>NUCLEOTIDE SEQUENCE</scope>
    <source>
        <strain evidence="2">NBRC 104875</strain>
    </source>
</reference>
<proteinExistence type="predicted"/>
<dbReference type="PANTHER" id="PTHR37305">
    <property type="entry name" value="INTEGRAL MEMBRANE PROTEIN-RELATED"/>
    <property type="match status" value="1"/>
</dbReference>
<gene>
    <name evidence="2" type="ORF">Raf01_95920</name>
</gene>
<dbReference type="GO" id="GO:0005886">
    <property type="term" value="C:plasma membrane"/>
    <property type="evidence" value="ECO:0007669"/>
    <property type="project" value="UniProtKB-SubCell"/>
</dbReference>
<dbReference type="Proteomes" id="UP000642748">
    <property type="component" value="Unassembled WGS sequence"/>
</dbReference>
<keyword evidence="3" id="KW-1185">Reference proteome</keyword>
<feature type="transmembrane region" description="Helical" evidence="1">
    <location>
        <begin position="80"/>
        <end position="102"/>
    </location>
</feature>
<organism evidence="2 3">
    <name type="scientific">Rugosimonospora africana</name>
    <dbReference type="NCBI Taxonomy" id="556532"/>
    <lineage>
        <taxon>Bacteria</taxon>
        <taxon>Bacillati</taxon>
        <taxon>Actinomycetota</taxon>
        <taxon>Actinomycetes</taxon>
        <taxon>Micromonosporales</taxon>
        <taxon>Micromonosporaceae</taxon>
        <taxon>Rugosimonospora</taxon>
    </lineage>
</organism>
<keyword evidence="1" id="KW-0812">Transmembrane</keyword>
<feature type="transmembrane region" description="Helical" evidence="1">
    <location>
        <begin position="40"/>
        <end position="60"/>
    </location>
</feature>
<feature type="transmembrane region" description="Helical" evidence="1">
    <location>
        <begin position="258"/>
        <end position="276"/>
    </location>
</feature>
<sequence length="281" mass="29593">MTTTIGRVRPDTQPTARLRTDILGTLASEFVKIRSVRATYWTLIILIVASIGSGATYCAVEAHQWPHLTPQDHANFDPTQASVLGVALLGQFVIAVLGAQTITAEYSTGMMRTSLTVMPRRTVLYGAKAAVLAAVTLIVALSTSFASFVLGQALLAGRHAGATLSQPHVLRSVIVTAGYVAVCGVAAFGLGAILRHTAAAVAAVFVLFELIQRLAEALPHNLYTSMEKWLPGGATVGAITATTPDSQNPQLFSAWGELAVLGAYAVILVVVGAVLFRRRDA</sequence>
<evidence type="ECO:0000313" key="2">
    <source>
        <dbReference type="EMBL" id="GIH21420.1"/>
    </source>
</evidence>
<keyword evidence="1" id="KW-0472">Membrane</keyword>
<dbReference type="RefSeq" id="WP_239134563.1">
    <property type="nucleotide sequence ID" value="NZ_BONZ01000130.1"/>
</dbReference>
<accession>A0A8J3R1S6</accession>
<protein>
    <submittedName>
        <fullName evidence="2">ABC transporter permease</fullName>
    </submittedName>
</protein>
<keyword evidence="1" id="KW-1133">Transmembrane helix</keyword>